<protein>
    <recommendedName>
        <fullName evidence="3">Sigma-70, region 4</fullName>
    </recommendedName>
</protein>
<gene>
    <name evidence="1" type="ORF">ACFQV2_39905</name>
</gene>
<evidence type="ECO:0008006" key="3">
    <source>
        <dbReference type="Google" id="ProtNLM"/>
    </source>
</evidence>
<accession>A0ABW2U099</accession>
<sequence length="134" mass="14630">MNDRPPTLDVRAALDSADEKQLRAMIDVHGDRARWGRIASDPNRAAVAEAALADVPAVTALEALAATTRLLTLMTGRRWITIMQAREDGATWAEVGEAMGTDAETARSWYAEKIAAQRRHLPDLHDSSRAEAVL</sequence>
<comment type="caution">
    <text evidence="1">The sequence shown here is derived from an EMBL/GenBank/DDBJ whole genome shotgun (WGS) entry which is preliminary data.</text>
</comment>
<dbReference type="Proteomes" id="UP001596512">
    <property type="component" value="Unassembled WGS sequence"/>
</dbReference>
<reference evidence="2" key="1">
    <citation type="journal article" date="2019" name="Int. J. Syst. Evol. Microbiol.">
        <title>The Global Catalogue of Microorganisms (GCM) 10K type strain sequencing project: providing services to taxonomists for standard genome sequencing and annotation.</title>
        <authorList>
            <consortium name="The Broad Institute Genomics Platform"/>
            <consortium name="The Broad Institute Genome Sequencing Center for Infectious Disease"/>
            <person name="Wu L."/>
            <person name="Ma J."/>
        </authorList>
    </citation>
    <scope>NUCLEOTIDE SEQUENCE [LARGE SCALE GENOMIC DNA]</scope>
    <source>
        <strain evidence="2">JCM 17695</strain>
    </source>
</reference>
<dbReference type="EMBL" id="JBHTEY010000004">
    <property type="protein sequence ID" value="MFC7618587.1"/>
    <property type="molecule type" value="Genomic_DNA"/>
</dbReference>
<proteinExistence type="predicted"/>
<evidence type="ECO:0000313" key="1">
    <source>
        <dbReference type="EMBL" id="MFC7618587.1"/>
    </source>
</evidence>
<keyword evidence="2" id="KW-1185">Reference proteome</keyword>
<name>A0ABW2U099_9PSEU</name>
<evidence type="ECO:0000313" key="2">
    <source>
        <dbReference type="Proteomes" id="UP001596512"/>
    </source>
</evidence>
<organism evidence="1 2">
    <name type="scientific">Actinokineospora soli</name>
    <dbReference type="NCBI Taxonomy" id="1048753"/>
    <lineage>
        <taxon>Bacteria</taxon>
        <taxon>Bacillati</taxon>
        <taxon>Actinomycetota</taxon>
        <taxon>Actinomycetes</taxon>
        <taxon>Pseudonocardiales</taxon>
        <taxon>Pseudonocardiaceae</taxon>
        <taxon>Actinokineospora</taxon>
    </lineage>
</organism>